<reference evidence="2 3" key="1">
    <citation type="journal article" date="2024" name="G3 (Bethesda)">
        <title>Genome assembly of Hibiscus sabdariffa L. provides insights into metabolisms of medicinal natural products.</title>
        <authorList>
            <person name="Kim T."/>
        </authorList>
    </citation>
    <scope>NUCLEOTIDE SEQUENCE [LARGE SCALE GENOMIC DNA]</scope>
    <source>
        <strain evidence="2">TK-2024</strain>
        <tissue evidence="2">Old leaves</tissue>
    </source>
</reference>
<evidence type="ECO:0000313" key="3">
    <source>
        <dbReference type="Proteomes" id="UP001472677"/>
    </source>
</evidence>
<dbReference type="EMBL" id="JBBPBM010001245">
    <property type="protein sequence ID" value="KAK8485811.1"/>
    <property type="molecule type" value="Genomic_DNA"/>
</dbReference>
<accession>A0ABR1ZZM8</accession>
<feature type="region of interest" description="Disordered" evidence="1">
    <location>
        <begin position="90"/>
        <end position="121"/>
    </location>
</feature>
<sequence>MGIENIRDSKEIGEKQNYMNTVVEIMSKGGLEPKNDNGAKLMSKGADEVLQSTPEHETTATPPKVQTCLGKQKIPHSSVINIEKPPFSAAEPGILASKPHQDHTPAPSNHPLFSSKFKGGA</sequence>
<evidence type="ECO:0000256" key="1">
    <source>
        <dbReference type="SAM" id="MobiDB-lite"/>
    </source>
</evidence>
<protein>
    <submittedName>
        <fullName evidence="2">Uncharacterized protein</fullName>
    </submittedName>
</protein>
<name>A0ABR1ZZM8_9ROSI</name>
<proteinExistence type="predicted"/>
<dbReference type="Proteomes" id="UP001472677">
    <property type="component" value="Unassembled WGS sequence"/>
</dbReference>
<evidence type="ECO:0000313" key="2">
    <source>
        <dbReference type="EMBL" id="KAK8485811.1"/>
    </source>
</evidence>
<gene>
    <name evidence="2" type="ORF">V6N12_020152</name>
</gene>
<keyword evidence="3" id="KW-1185">Reference proteome</keyword>
<comment type="caution">
    <text evidence="2">The sequence shown here is derived from an EMBL/GenBank/DDBJ whole genome shotgun (WGS) entry which is preliminary data.</text>
</comment>
<organism evidence="2 3">
    <name type="scientific">Hibiscus sabdariffa</name>
    <name type="common">roselle</name>
    <dbReference type="NCBI Taxonomy" id="183260"/>
    <lineage>
        <taxon>Eukaryota</taxon>
        <taxon>Viridiplantae</taxon>
        <taxon>Streptophyta</taxon>
        <taxon>Embryophyta</taxon>
        <taxon>Tracheophyta</taxon>
        <taxon>Spermatophyta</taxon>
        <taxon>Magnoliopsida</taxon>
        <taxon>eudicotyledons</taxon>
        <taxon>Gunneridae</taxon>
        <taxon>Pentapetalae</taxon>
        <taxon>rosids</taxon>
        <taxon>malvids</taxon>
        <taxon>Malvales</taxon>
        <taxon>Malvaceae</taxon>
        <taxon>Malvoideae</taxon>
        <taxon>Hibiscus</taxon>
    </lineage>
</organism>